<reference evidence="5" key="1">
    <citation type="journal article" date="2023" name="Insect Mol. Biol.">
        <title>Genome sequencing provides insights into the evolution of gene families encoding plant cell wall-degrading enzymes in longhorned beetles.</title>
        <authorList>
            <person name="Shin N.R."/>
            <person name="Okamura Y."/>
            <person name="Kirsch R."/>
            <person name="Pauchet Y."/>
        </authorList>
    </citation>
    <scope>NUCLEOTIDE SEQUENCE</scope>
    <source>
        <strain evidence="5">MMC_N1</strain>
    </source>
</reference>
<evidence type="ECO:0000256" key="2">
    <source>
        <dbReference type="SAM" id="MobiDB-lite"/>
    </source>
</evidence>
<protein>
    <recommendedName>
        <fullName evidence="4">Thioredoxin domain-containing protein</fullName>
    </recommendedName>
</protein>
<feature type="compositionally biased region" description="Pro residues" evidence="2">
    <location>
        <begin position="354"/>
        <end position="363"/>
    </location>
</feature>
<dbReference type="EMBL" id="JAPWTJ010000580">
    <property type="protein sequence ID" value="KAJ8977167.1"/>
    <property type="molecule type" value="Genomic_DNA"/>
</dbReference>
<dbReference type="InterPro" id="IPR013766">
    <property type="entry name" value="Thioredoxin_domain"/>
</dbReference>
<comment type="caution">
    <text evidence="5">The sequence shown here is derived from an EMBL/GenBank/DDBJ whole genome shotgun (WGS) entry which is preliminary data.</text>
</comment>
<evidence type="ECO:0000313" key="6">
    <source>
        <dbReference type="Proteomes" id="UP001162164"/>
    </source>
</evidence>
<proteinExistence type="inferred from homology"/>
<dbReference type="CDD" id="cd02997">
    <property type="entry name" value="PDI_a_PDIR"/>
    <property type="match status" value="2"/>
</dbReference>
<dbReference type="SUPFAM" id="SSF52833">
    <property type="entry name" value="Thioredoxin-like"/>
    <property type="match status" value="5"/>
</dbReference>
<comment type="similarity">
    <text evidence="1">Belongs to the protein disulfide isomerase family.</text>
</comment>
<dbReference type="PANTHER" id="PTHR45672">
    <property type="entry name" value="PROTEIN DISULFIDE-ISOMERASE C17H9.14C-RELATED"/>
    <property type="match status" value="1"/>
</dbReference>
<dbReference type="Gene3D" id="3.40.30.10">
    <property type="entry name" value="Glutaredoxin"/>
    <property type="match status" value="5"/>
</dbReference>
<feature type="region of interest" description="Disordered" evidence="2">
    <location>
        <begin position="348"/>
        <end position="370"/>
    </location>
</feature>
<feature type="chain" id="PRO_5046617744" description="Thioredoxin domain-containing protein" evidence="3">
    <location>
        <begin position="25"/>
        <end position="606"/>
    </location>
</feature>
<dbReference type="InterPro" id="IPR051063">
    <property type="entry name" value="PDI"/>
</dbReference>
<dbReference type="InterPro" id="IPR036249">
    <property type="entry name" value="Thioredoxin-like_sf"/>
</dbReference>
<keyword evidence="3" id="KW-0732">Signal</keyword>
<gene>
    <name evidence="5" type="ORF">NQ317_003107</name>
</gene>
<organism evidence="5 6">
    <name type="scientific">Molorchus minor</name>
    <dbReference type="NCBI Taxonomy" id="1323400"/>
    <lineage>
        <taxon>Eukaryota</taxon>
        <taxon>Metazoa</taxon>
        <taxon>Ecdysozoa</taxon>
        <taxon>Arthropoda</taxon>
        <taxon>Hexapoda</taxon>
        <taxon>Insecta</taxon>
        <taxon>Pterygota</taxon>
        <taxon>Neoptera</taxon>
        <taxon>Endopterygota</taxon>
        <taxon>Coleoptera</taxon>
        <taxon>Polyphaga</taxon>
        <taxon>Cucujiformia</taxon>
        <taxon>Chrysomeloidea</taxon>
        <taxon>Cerambycidae</taxon>
        <taxon>Lamiinae</taxon>
        <taxon>Monochamini</taxon>
        <taxon>Molorchus</taxon>
    </lineage>
</organism>
<evidence type="ECO:0000259" key="4">
    <source>
        <dbReference type="PROSITE" id="PS51352"/>
    </source>
</evidence>
<feature type="domain" description="Thioredoxin" evidence="4">
    <location>
        <begin position="487"/>
        <end position="601"/>
    </location>
</feature>
<name>A0ABQ9JIC2_9CUCU</name>
<feature type="domain" description="Thioredoxin" evidence="4">
    <location>
        <begin position="115"/>
        <end position="244"/>
    </location>
</feature>
<evidence type="ECO:0000313" key="5">
    <source>
        <dbReference type="EMBL" id="KAJ8977167.1"/>
    </source>
</evidence>
<evidence type="ECO:0000256" key="3">
    <source>
        <dbReference type="SAM" id="SignalP"/>
    </source>
</evidence>
<dbReference type="PROSITE" id="PS00194">
    <property type="entry name" value="THIOREDOXIN_1"/>
    <property type="match status" value="2"/>
</dbReference>
<dbReference type="InterPro" id="IPR046374">
    <property type="entry name" value="PDI_a_PDIR"/>
</dbReference>
<accession>A0ABQ9JIC2</accession>
<dbReference type="PANTHER" id="PTHR45672:SF2">
    <property type="entry name" value="PROTEIN DISULFIDE-ISOMERASE A5"/>
    <property type="match status" value="1"/>
</dbReference>
<evidence type="ECO:0000256" key="1">
    <source>
        <dbReference type="ARBA" id="ARBA00006347"/>
    </source>
</evidence>
<dbReference type="CDD" id="cd02961">
    <property type="entry name" value="PDI_a_family"/>
    <property type="match status" value="1"/>
</dbReference>
<dbReference type="PROSITE" id="PS51352">
    <property type="entry name" value="THIOREDOXIN_2"/>
    <property type="match status" value="3"/>
</dbReference>
<feature type="signal peptide" evidence="3">
    <location>
        <begin position="1"/>
        <end position="24"/>
    </location>
</feature>
<sequence length="606" mass="69814">MNYTIPVFYLLYFTFTYHILQCTAKTNKNYLERRRTFWFVFITSNKQSQNVLKVFREVADNIKGEGTMVTVDCSGDAKKMCKKLKIEPSEPFVLKHYKDGDFNKNYDRKITVSSMTNFMRDPTGDLPWEEDTSATDVVHIPDANTLAKFIKKEVKPIMIMFYAPWCGFCKTLKPEYAEAATDLKDQAVLAAIDVNRPENTIVRAHYNITGFPTLLYFVNGQMKYTYEGDNKKKAIVDFMLNPSAPPVKVKEPEWSDTDSEVVHLTTTSFDPVIKEEASVLIMFYAPWCGHCKKNEARIPGMLAAVDATKEQTLASRYSVKGYPTVMYFSFGDQKFDVNVREGSKIIEFMRDPQEPPPPPPPEKPWSDEESNVVHLTEETFKPFLKKKKHVLVIFYAPWCGHCKQTKPEFTMAAETYKDDPKVEFAAVDCTTQSSVCSAYEVKGYPTMRYFSYYKTTRIYNGGRTAEDFIQFMSNPEKTATTPSPQNVEWRPDSPILELSDHNFKDQIRRNNVVLVLFYAPWCGYCKKMKPDFMAVAKDLDSEGFAKCFAMIDCTENPEVTEQFQISGFPTIKLFKNGRYIQDYTGNRTADDIRKFILPYIKSKDEL</sequence>
<feature type="domain" description="Thioredoxin" evidence="4">
    <location>
        <begin position="352"/>
        <end position="477"/>
    </location>
</feature>
<dbReference type="Proteomes" id="UP001162164">
    <property type="component" value="Unassembled WGS sequence"/>
</dbReference>
<keyword evidence="6" id="KW-1185">Reference proteome</keyword>
<dbReference type="PRINTS" id="PR00421">
    <property type="entry name" value="THIOREDOXIN"/>
</dbReference>
<dbReference type="InterPro" id="IPR017937">
    <property type="entry name" value="Thioredoxin_CS"/>
</dbReference>
<dbReference type="Pfam" id="PF00085">
    <property type="entry name" value="Thioredoxin"/>
    <property type="match status" value="4"/>
</dbReference>